<dbReference type="RefSeq" id="XP_026738125.1">
    <property type="nucleotide sequence ID" value="XM_026882324.1"/>
</dbReference>
<evidence type="ECO:0000256" key="8">
    <source>
        <dbReference type="SAM" id="MobiDB-lite"/>
    </source>
</evidence>
<comment type="cofactor">
    <cofactor evidence="7">
        <name>Zn(2+)</name>
        <dbReference type="ChEBI" id="CHEBI:29105"/>
    </cofactor>
    <text evidence="7">Binds 1 zinc ion per subunit.</text>
</comment>
<keyword evidence="2 7" id="KW-0479">Metal-binding</keyword>
<sequence length="577" mass="66664">MVLCGPVYCVNILFFLTVLMCPKPSRLGAPIGKQQEYFHAVRKSLNEVNDPSDMKLVPAHWSTDIIQNDQGDEKFLGVDDEPGFDLSDEEIRKLKLWPKGVIPYYIDVISFNDKVLRDRIRLFLNVINSVTRISFLEMPSPPKDEVTRWVFFVNRRGQLGCGDHSILNLTNEGVQPVILGYDCMSTGGELAEAVLSIAGIPPQHNAPNRDEYIKVIDDNILPEKKYLFQKLNHDQWLFYNIKYDFSSAGHFHYHKHSVNGRATILTQPLYNGISMGENTGFTISDIVKLRMLYNYIVRKKVNIVSQCNRLFMPSSIAGFKKRKPNFLDKLPRNKPHQYLGLSKERAETDNSQGKNANEDTEENSHYDEDYTYESDDVGKKNTVNPEHEKLGISILSDMHPKERTEIMEEIIKVVTEITKGIPKLLPIRQYFSNILQQFPFKADKLKVEPGQKKNNYTIPVDINSEEKNKMTKEVLILLKDSPKWLSQLPKTQHYLKKILKYPSKKEMFMKLEKLSKGDIDVEAKMKIRPNLSDLSKTSQEVQKLLFPQIFVSIVADIVLTRTLKYIKKKYRAHHHKF</sequence>
<evidence type="ECO:0000256" key="6">
    <source>
        <dbReference type="PROSITE-ProRule" id="PRU01211"/>
    </source>
</evidence>
<dbReference type="PROSITE" id="PS51864">
    <property type="entry name" value="ASTACIN"/>
    <property type="match status" value="1"/>
</dbReference>
<keyword evidence="10" id="KW-1185">Reference proteome</keyword>
<feature type="domain" description="Peptidase M12A" evidence="9">
    <location>
        <begin position="89"/>
        <end position="308"/>
    </location>
</feature>
<reference evidence="11" key="1">
    <citation type="submission" date="2025-08" db="UniProtKB">
        <authorList>
            <consortium name="RefSeq"/>
        </authorList>
    </citation>
    <scope>IDENTIFICATION</scope>
</reference>
<evidence type="ECO:0000256" key="5">
    <source>
        <dbReference type="ARBA" id="ARBA00023049"/>
    </source>
</evidence>
<dbReference type="AlphaFoldDB" id="A0A7E5WBQ2"/>
<dbReference type="PANTHER" id="PTHR10127:SF780">
    <property type="entry name" value="METALLOENDOPEPTIDASE"/>
    <property type="match status" value="1"/>
</dbReference>
<evidence type="ECO:0000256" key="2">
    <source>
        <dbReference type="ARBA" id="ARBA00022723"/>
    </source>
</evidence>
<evidence type="ECO:0000256" key="3">
    <source>
        <dbReference type="ARBA" id="ARBA00022801"/>
    </source>
</evidence>
<name>A0A7E5WBQ2_TRINI</name>
<feature type="signal peptide" evidence="7">
    <location>
        <begin position="1"/>
        <end position="28"/>
    </location>
</feature>
<keyword evidence="6" id="KW-1015">Disulfide bond</keyword>
<evidence type="ECO:0000313" key="10">
    <source>
        <dbReference type="Proteomes" id="UP000322000"/>
    </source>
</evidence>
<dbReference type="InterPro" id="IPR024079">
    <property type="entry name" value="MetalloPept_cat_dom_sf"/>
</dbReference>
<dbReference type="GeneID" id="113501242"/>
<dbReference type="Proteomes" id="UP000322000">
    <property type="component" value="Chromosome 15"/>
</dbReference>
<dbReference type="SUPFAM" id="SSF55486">
    <property type="entry name" value="Metalloproteases ('zincins'), catalytic domain"/>
    <property type="match status" value="1"/>
</dbReference>
<dbReference type="Pfam" id="PF01400">
    <property type="entry name" value="Astacin"/>
    <property type="match status" value="1"/>
</dbReference>
<dbReference type="KEGG" id="tnl:113501242"/>
<comment type="caution">
    <text evidence="6">Lacks conserved residue(s) required for the propagation of feature annotation.</text>
</comment>
<evidence type="ECO:0000259" key="9">
    <source>
        <dbReference type="PROSITE" id="PS51864"/>
    </source>
</evidence>
<keyword evidence="7" id="KW-0732">Signal</keyword>
<dbReference type="GO" id="GO:0004222">
    <property type="term" value="F:metalloendopeptidase activity"/>
    <property type="evidence" value="ECO:0007669"/>
    <property type="project" value="UniProtKB-UniRule"/>
</dbReference>
<dbReference type="PANTHER" id="PTHR10127">
    <property type="entry name" value="DISCOIDIN, CUB, EGF, LAMININ , AND ZINC METALLOPROTEASE DOMAIN CONTAINING"/>
    <property type="match status" value="1"/>
</dbReference>
<dbReference type="Gene3D" id="3.40.390.10">
    <property type="entry name" value="Collagenase (Catalytic Domain)"/>
    <property type="match status" value="1"/>
</dbReference>
<dbReference type="InParanoid" id="A0A7E5WBQ2"/>
<dbReference type="InterPro" id="IPR006026">
    <property type="entry name" value="Peptidase_Metallo"/>
</dbReference>
<accession>A0A7E5WBQ2</accession>
<keyword evidence="3 7" id="KW-0378">Hydrolase</keyword>
<dbReference type="PRINTS" id="PR00480">
    <property type="entry name" value="ASTACIN"/>
</dbReference>
<dbReference type="InterPro" id="IPR001506">
    <property type="entry name" value="Peptidase_M12A"/>
</dbReference>
<feature type="chain" id="PRO_5029039206" description="Metalloendopeptidase" evidence="7">
    <location>
        <begin position="29"/>
        <end position="577"/>
    </location>
</feature>
<organism evidence="10 11">
    <name type="scientific">Trichoplusia ni</name>
    <name type="common">Cabbage looper</name>
    <dbReference type="NCBI Taxonomy" id="7111"/>
    <lineage>
        <taxon>Eukaryota</taxon>
        <taxon>Metazoa</taxon>
        <taxon>Ecdysozoa</taxon>
        <taxon>Arthropoda</taxon>
        <taxon>Hexapoda</taxon>
        <taxon>Insecta</taxon>
        <taxon>Pterygota</taxon>
        <taxon>Neoptera</taxon>
        <taxon>Endopterygota</taxon>
        <taxon>Lepidoptera</taxon>
        <taxon>Glossata</taxon>
        <taxon>Ditrysia</taxon>
        <taxon>Noctuoidea</taxon>
        <taxon>Noctuidae</taxon>
        <taxon>Plusiinae</taxon>
        <taxon>Trichoplusia</taxon>
    </lineage>
</organism>
<feature type="disulfide bond" evidence="6">
    <location>
        <begin position="161"/>
        <end position="183"/>
    </location>
</feature>
<dbReference type="EC" id="3.4.24.-" evidence="7"/>
<gene>
    <name evidence="11" type="primary">LOC113501242</name>
</gene>
<evidence type="ECO:0000313" key="11">
    <source>
        <dbReference type="RefSeq" id="XP_026738125.1"/>
    </source>
</evidence>
<keyword evidence="5 7" id="KW-0482">Metalloprotease</keyword>
<dbReference type="OrthoDB" id="291007at2759"/>
<keyword evidence="1 7" id="KW-0645">Protease</keyword>
<protein>
    <recommendedName>
        <fullName evidence="7">Metalloendopeptidase</fullName>
        <ecNumber evidence="7">3.4.24.-</ecNumber>
    </recommendedName>
</protein>
<dbReference type="GO" id="GO:0008270">
    <property type="term" value="F:zinc ion binding"/>
    <property type="evidence" value="ECO:0007669"/>
    <property type="project" value="InterPro"/>
</dbReference>
<dbReference type="SMART" id="SM00235">
    <property type="entry name" value="ZnMc"/>
    <property type="match status" value="1"/>
</dbReference>
<feature type="region of interest" description="Disordered" evidence="8">
    <location>
        <begin position="327"/>
        <end position="383"/>
    </location>
</feature>
<keyword evidence="4 7" id="KW-0862">Zinc</keyword>
<dbReference type="GO" id="GO:0006508">
    <property type="term" value="P:proteolysis"/>
    <property type="evidence" value="ECO:0007669"/>
    <property type="project" value="UniProtKB-KW"/>
</dbReference>
<evidence type="ECO:0000256" key="1">
    <source>
        <dbReference type="ARBA" id="ARBA00022670"/>
    </source>
</evidence>
<proteinExistence type="predicted"/>
<evidence type="ECO:0000256" key="7">
    <source>
        <dbReference type="RuleBase" id="RU361183"/>
    </source>
</evidence>
<evidence type="ECO:0000256" key="4">
    <source>
        <dbReference type="ARBA" id="ARBA00022833"/>
    </source>
</evidence>